<name>A0A444ZR32_ARAHY</name>
<dbReference type="PROSITE" id="PS50181">
    <property type="entry name" value="FBOX"/>
    <property type="match status" value="1"/>
</dbReference>
<sequence length="221" mass="25560">MERKHMGMNDILPPELIHRILLRVPARDLFRLRFISKLWHSLISDRDFAESHYDLNSAASSHSHFFLVKNCTHAWCIQLDTLFDVAAAPPTHKEVYLPSSKRPSFPCSLSRTMGSCRGFVLLNEKPDFLVIFNPVTGSSKTISYSHIKVPHHDIIRYGFGFDASRDDYLIVLSWLDNYMQHRLVCFSLRTNSWINLDAALPKSISRWKQQLSGWFSLVVLL</sequence>
<gene>
    <name evidence="2" type="ORF">Ahy_B04g073698</name>
</gene>
<evidence type="ECO:0000313" key="2">
    <source>
        <dbReference type="EMBL" id="RYR16663.1"/>
    </source>
</evidence>
<dbReference type="Proteomes" id="UP000289738">
    <property type="component" value="Chromosome B04"/>
</dbReference>
<keyword evidence="3" id="KW-1185">Reference proteome</keyword>
<dbReference type="SMART" id="SM00256">
    <property type="entry name" value="FBOX"/>
    <property type="match status" value="1"/>
</dbReference>
<dbReference type="Gene3D" id="1.20.1280.50">
    <property type="match status" value="1"/>
</dbReference>
<dbReference type="InterPro" id="IPR006527">
    <property type="entry name" value="F-box-assoc_dom_typ1"/>
</dbReference>
<dbReference type="AlphaFoldDB" id="A0A444ZR32"/>
<feature type="domain" description="F-box" evidence="1">
    <location>
        <begin position="12"/>
        <end position="52"/>
    </location>
</feature>
<dbReference type="Pfam" id="PF07734">
    <property type="entry name" value="FBA_1"/>
    <property type="match status" value="1"/>
</dbReference>
<evidence type="ECO:0000313" key="3">
    <source>
        <dbReference type="Proteomes" id="UP000289738"/>
    </source>
</evidence>
<dbReference type="PANTHER" id="PTHR31672:SF13">
    <property type="entry name" value="F-BOX PROTEIN CPR30-LIKE"/>
    <property type="match status" value="1"/>
</dbReference>
<dbReference type="Pfam" id="PF00646">
    <property type="entry name" value="F-box"/>
    <property type="match status" value="1"/>
</dbReference>
<dbReference type="SUPFAM" id="SSF81383">
    <property type="entry name" value="F-box domain"/>
    <property type="match status" value="1"/>
</dbReference>
<dbReference type="InterPro" id="IPR001810">
    <property type="entry name" value="F-box_dom"/>
</dbReference>
<dbReference type="EMBL" id="SDMP01000014">
    <property type="protein sequence ID" value="RYR16663.1"/>
    <property type="molecule type" value="Genomic_DNA"/>
</dbReference>
<reference evidence="2 3" key="1">
    <citation type="submission" date="2019-01" db="EMBL/GenBank/DDBJ databases">
        <title>Sequencing of cultivated peanut Arachis hypogaea provides insights into genome evolution and oil improvement.</title>
        <authorList>
            <person name="Chen X."/>
        </authorList>
    </citation>
    <scope>NUCLEOTIDE SEQUENCE [LARGE SCALE GENOMIC DNA]</scope>
    <source>
        <strain evidence="3">cv. Fuhuasheng</strain>
        <tissue evidence="2">Leaves</tissue>
    </source>
</reference>
<dbReference type="InterPro" id="IPR050796">
    <property type="entry name" value="SCF_F-box_component"/>
</dbReference>
<proteinExistence type="predicted"/>
<protein>
    <recommendedName>
        <fullName evidence="1">F-box domain-containing protein</fullName>
    </recommendedName>
</protein>
<comment type="caution">
    <text evidence="2">The sequence shown here is derived from an EMBL/GenBank/DDBJ whole genome shotgun (WGS) entry which is preliminary data.</text>
</comment>
<accession>A0A444ZR32</accession>
<evidence type="ECO:0000259" key="1">
    <source>
        <dbReference type="PROSITE" id="PS50181"/>
    </source>
</evidence>
<organism evidence="2 3">
    <name type="scientific">Arachis hypogaea</name>
    <name type="common">Peanut</name>
    <dbReference type="NCBI Taxonomy" id="3818"/>
    <lineage>
        <taxon>Eukaryota</taxon>
        <taxon>Viridiplantae</taxon>
        <taxon>Streptophyta</taxon>
        <taxon>Embryophyta</taxon>
        <taxon>Tracheophyta</taxon>
        <taxon>Spermatophyta</taxon>
        <taxon>Magnoliopsida</taxon>
        <taxon>eudicotyledons</taxon>
        <taxon>Gunneridae</taxon>
        <taxon>Pentapetalae</taxon>
        <taxon>rosids</taxon>
        <taxon>fabids</taxon>
        <taxon>Fabales</taxon>
        <taxon>Fabaceae</taxon>
        <taxon>Papilionoideae</taxon>
        <taxon>50 kb inversion clade</taxon>
        <taxon>dalbergioids sensu lato</taxon>
        <taxon>Dalbergieae</taxon>
        <taxon>Pterocarpus clade</taxon>
        <taxon>Arachis</taxon>
    </lineage>
</organism>
<dbReference type="PANTHER" id="PTHR31672">
    <property type="entry name" value="BNACNNG10540D PROTEIN"/>
    <property type="match status" value="1"/>
</dbReference>
<dbReference type="InterPro" id="IPR036047">
    <property type="entry name" value="F-box-like_dom_sf"/>
</dbReference>